<organism evidence="3 4">
    <name type="scientific">Alloprevotella rava</name>
    <dbReference type="NCBI Taxonomy" id="671218"/>
    <lineage>
        <taxon>Bacteria</taxon>
        <taxon>Pseudomonadati</taxon>
        <taxon>Bacteroidota</taxon>
        <taxon>Bacteroidia</taxon>
        <taxon>Bacteroidales</taxon>
        <taxon>Prevotellaceae</taxon>
        <taxon>Alloprevotella</taxon>
    </lineage>
</organism>
<dbReference type="InterPro" id="IPR036188">
    <property type="entry name" value="FAD/NAD-bd_sf"/>
</dbReference>
<feature type="domain" description="Dihydroprymidine dehydrogenase" evidence="2">
    <location>
        <begin position="8"/>
        <end position="115"/>
    </location>
</feature>
<dbReference type="PANTHER" id="PTHR42783:SF3">
    <property type="entry name" value="GLUTAMATE SYNTHASE [NADPH] SMALL CHAIN-RELATED"/>
    <property type="match status" value="1"/>
</dbReference>
<dbReference type="RefSeq" id="WP_183695398.1">
    <property type="nucleotide sequence ID" value="NZ_JACICA010000003.1"/>
</dbReference>
<comment type="caution">
    <text evidence="3">The sequence shown here is derived from an EMBL/GenBank/DDBJ whole genome shotgun (WGS) entry which is preliminary data.</text>
</comment>
<sequence length="446" mass="48889">MTQQETNEAFKVVHQSFSTREAIDEAKRCLHCKVPLCRKGCPINNNIPEFIHQLSKGNIGDAMAIINETSDLPAICGRVCPHEKQCQGSCILNKKGNPIQIGRLESFIADFDTKMQFNRERIVQKSRGKIAVIGSGPAGLTVAGNLARKGFSVTIYEGQKDLGGVLMFGIPEYRLPKTVVRAEIEKIEELGVNFITNTMVGENGLTVDSLFTQGFDAIFMGTGTSVPIDMNDVKGARLRGVNQATYLLHQVNAFNEGAISARNVPIKAGERVGVIGGGNVAMDAARTAIRLGADVTIIYRRTDAEMPAIRAEYEEALKEGVKFWWKSTATEFIEGRRGRLGSVRIHSEEGDRIEPFDRIFLAIGSRPSSRIVTTTDGIETDEKGYVKIVERPYGMTTRRGVFAGGDVVHRPQTVVLAMKAAQEVALGIEEYVNAVKLLEEIEQGSK</sequence>
<dbReference type="Gene3D" id="1.10.1060.10">
    <property type="entry name" value="Alpha-helical ferredoxin"/>
    <property type="match status" value="1"/>
</dbReference>
<dbReference type="EC" id="1.4.1.13" evidence="3"/>
<dbReference type="Pfam" id="PF14691">
    <property type="entry name" value="Fer4_20"/>
    <property type="match status" value="1"/>
</dbReference>
<dbReference type="EMBL" id="JACICA010000003">
    <property type="protein sequence ID" value="MBB3702427.1"/>
    <property type="molecule type" value="Genomic_DNA"/>
</dbReference>
<dbReference type="Gene3D" id="3.50.50.60">
    <property type="entry name" value="FAD/NAD(P)-binding domain"/>
    <property type="match status" value="2"/>
</dbReference>
<accession>A0A7W5UJ72</accession>
<evidence type="ECO:0000259" key="2">
    <source>
        <dbReference type="Pfam" id="PF14691"/>
    </source>
</evidence>
<name>A0A7W5UJ72_9BACT</name>
<dbReference type="InterPro" id="IPR023753">
    <property type="entry name" value="FAD/NAD-binding_dom"/>
</dbReference>
<evidence type="ECO:0000313" key="4">
    <source>
        <dbReference type="Proteomes" id="UP000541425"/>
    </source>
</evidence>
<dbReference type="InterPro" id="IPR009051">
    <property type="entry name" value="Helical_ferredxn"/>
</dbReference>
<dbReference type="AlphaFoldDB" id="A0A7W5UJ72"/>
<proteinExistence type="predicted"/>
<dbReference type="Pfam" id="PF07992">
    <property type="entry name" value="Pyr_redox_2"/>
    <property type="match status" value="1"/>
</dbReference>
<gene>
    <name evidence="3" type="ORF">FHS60_000885</name>
</gene>
<dbReference type="PRINTS" id="PR00419">
    <property type="entry name" value="ADXRDTASE"/>
</dbReference>
<evidence type="ECO:0000259" key="1">
    <source>
        <dbReference type="Pfam" id="PF07992"/>
    </source>
</evidence>
<dbReference type="InterPro" id="IPR028261">
    <property type="entry name" value="DPD_II"/>
</dbReference>
<protein>
    <submittedName>
        <fullName evidence="3">Glutamate synthase (NADPH/NADH) small chain</fullName>
        <ecNumber evidence="3">1.4.1.13</ecNumber>
        <ecNumber evidence="3">1.4.1.14</ecNumber>
    </submittedName>
</protein>
<dbReference type="EC" id="1.4.1.14" evidence="3"/>
<evidence type="ECO:0000313" key="3">
    <source>
        <dbReference type="EMBL" id="MBB3702427.1"/>
    </source>
</evidence>
<dbReference type="GO" id="GO:0051536">
    <property type="term" value="F:iron-sulfur cluster binding"/>
    <property type="evidence" value="ECO:0007669"/>
    <property type="project" value="InterPro"/>
</dbReference>
<dbReference type="PANTHER" id="PTHR42783">
    <property type="entry name" value="GLUTAMATE SYNTHASE [NADPH] SMALL CHAIN"/>
    <property type="match status" value="1"/>
</dbReference>
<keyword evidence="3" id="KW-0560">Oxidoreductase</keyword>
<dbReference type="GO" id="GO:0016040">
    <property type="term" value="F:glutamate synthase (NADH) activity"/>
    <property type="evidence" value="ECO:0007669"/>
    <property type="project" value="UniProtKB-EC"/>
</dbReference>
<dbReference type="GO" id="GO:0004355">
    <property type="term" value="F:glutamate synthase (NADPH) activity"/>
    <property type="evidence" value="ECO:0007669"/>
    <property type="project" value="UniProtKB-EC"/>
</dbReference>
<dbReference type="SUPFAM" id="SSF46548">
    <property type="entry name" value="alpha-helical ferredoxin"/>
    <property type="match status" value="1"/>
</dbReference>
<dbReference type="Proteomes" id="UP000541425">
    <property type="component" value="Unassembled WGS sequence"/>
</dbReference>
<reference evidence="3 4" key="1">
    <citation type="submission" date="2020-08" db="EMBL/GenBank/DDBJ databases">
        <title>Genomic Encyclopedia of Type Strains, Phase IV (KMG-IV): sequencing the most valuable type-strain genomes for metagenomic binning, comparative biology and taxonomic classification.</title>
        <authorList>
            <person name="Goeker M."/>
        </authorList>
    </citation>
    <scope>NUCLEOTIDE SEQUENCE [LARGE SCALE GENOMIC DNA]</scope>
    <source>
        <strain evidence="3 4">DSM 22548</strain>
    </source>
</reference>
<feature type="domain" description="FAD/NAD(P)-binding" evidence="1">
    <location>
        <begin position="129"/>
        <end position="421"/>
    </location>
</feature>
<dbReference type="SUPFAM" id="SSF51971">
    <property type="entry name" value="Nucleotide-binding domain"/>
    <property type="match status" value="1"/>
</dbReference>